<dbReference type="Proteomes" id="UP000724149">
    <property type="component" value="Unassembled WGS sequence"/>
</dbReference>
<evidence type="ECO:0000256" key="4">
    <source>
        <dbReference type="ARBA" id="ARBA00022692"/>
    </source>
</evidence>
<gene>
    <name evidence="9" type="ORF">H9X81_07225</name>
</gene>
<evidence type="ECO:0000313" key="9">
    <source>
        <dbReference type="EMBL" id="MBM6923478.1"/>
    </source>
</evidence>
<dbReference type="PANTHER" id="PTHR34582">
    <property type="entry name" value="UPF0702 TRANSMEMBRANE PROTEIN YCAP"/>
    <property type="match status" value="1"/>
</dbReference>
<dbReference type="InterPro" id="IPR007353">
    <property type="entry name" value="DUF421"/>
</dbReference>
<protein>
    <submittedName>
        <fullName evidence="9">DUF421 domain-containing protein</fullName>
    </submittedName>
</protein>
<sequence>MGKRQIGELQPSELVVTILISNIATLPIQDVDVPLSGGIVPILTIVCFEVFISGLTMRSRTARRLFCGGPKMVIRDGQIMQKELRDLRFSVDDLIEQLRAAGYFDPSEVLFAVVETTGSLSVYPRFAARPATGGDLGLHRDDFIDAPPVVIVDQGRVLPDSLDYCGVSPVWLQKALEQEGIAQKDIFLMICDRRRKYHIVKKDKT</sequence>
<keyword evidence="4 7" id="KW-0812">Transmembrane</keyword>
<accession>A0ABS2GNT4</accession>
<keyword evidence="6 7" id="KW-0472">Membrane</keyword>
<evidence type="ECO:0000256" key="3">
    <source>
        <dbReference type="ARBA" id="ARBA00022475"/>
    </source>
</evidence>
<comment type="similarity">
    <text evidence="2">Belongs to the UPF0702 family.</text>
</comment>
<evidence type="ECO:0000259" key="8">
    <source>
        <dbReference type="Pfam" id="PF04239"/>
    </source>
</evidence>
<organism evidence="9 10">
    <name type="scientific">Hydrogenoanaerobacterium saccharovorans</name>
    <dbReference type="NCBI Taxonomy" id="474960"/>
    <lineage>
        <taxon>Bacteria</taxon>
        <taxon>Bacillati</taxon>
        <taxon>Bacillota</taxon>
        <taxon>Clostridia</taxon>
        <taxon>Eubacteriales</taxon>
        <taxon>Oscillospiraceae</taxon>
        <taxon>Hydrogenoanaerobacterium</taxon>
    </lineage>
</organism>
<feature type="transmembrane region" description="Helical" evidence="7">
    <location>
        <begin position="35"/>
        <end position="55"/>
    </location>
</feature>
<feature type="domain" description="YetF C-terminal" evidence="8">
    <location>
        <begin position="58"/>
        <end position="189"/>
    </location>
</feature>
<dbReference type="InterPro" id="IPR023090">
    <property type="entry name" value="UPF0702_alpha/beta_dom_sf"/>
</dbReference>
<keyword evidence="5 7" id="KW-1133">Transmembrane helix</keyword>
<keyword evidence="3" id="KW-1003">Cell membrane</keyword>
<evidence type="ECO:0000256" key="5">
    <source>
        <dbReference type="ARBA" id="ARBA00022989"/>
    </source>
</evidence>
<dbReference type="Gene3D" id="3.30.240.20">
    <property type="entry name" value="bsu07140 like domains"/>
    <property type="match status" value="2"/>
</dbReference>
<evidence type="ECO:0000313" key="10">
    <source>
        <dbReference type="Proteomes" id="UP000724149"/>
    </source>
</evidence>
<evidence type="ECO:0000256" key="6">
    <source>
        <dbReference type="ARBA" id="ARBA00023136"/>
    </source>
</evidence>
<name>A0ABS2GNT4_9FIRM</name>
<evidence type="ECO:0000256" key="7">
    <source>
        <dbReference type="SAM" id="Phobius"/>
    </source>
</evidence>
<comment type="caution">
    <text evidence="9">The sequence shown here is derived from an EMBL/GenBank/DDBJ whole genome shotgun (WGS) entry which is preliminary data.</text>
</comment>
<evidence type="ECO:0000256" key="1">
    <source>
        <dbReference type="ARBA" id="ARBA00004651"/>
    </source>
</evidence>
<dbReference type="EMBL" id="JACSNR010000006">
    <property type="protein sequence ID" value="MBM6923478.1"/>
    <property type="molecule type" value="Genomic_DNA"/>
</dbReference>
<keyword evidence="10" id="KW-1185">Reference proteome</keyword>
<proteinExistence type="inferred from homology"/>
<dbReference type="Pfam" id="PF04239">
    <property type="entry name" value="DUF421"/>
    <property type="match status" value="1"/>
</dbReference>
<comment type="subcellular location">
    <subcellularLocation>
        <location evidence="1">Cell membrane</location>
        <topology evidence="1">Multi-pass membrane protein</topology>
    </subcellularLocation>
</comment>
<evidence type="ECO:0000256" key="2">
    <source>
        <dbReference type="ARBA" id="ARBA00006448"/>
    </source>
</evidence>
<reference evidence="9 10" key="1">
    <citation type="journal article" date="2021" name="Sci. Rep.">
        <title>The distribution of antibiotic resistance genes in chicken gut microbiota commensals.</title>
        <authorList>
            <person name="Juricova H."/>
            <person name="Matiasovicova J."/>
            <person name="Kubasova T."/>
            <person name="Cejkova D."/>
            <person name="Rychlik I."/>
        </authorList>
    </citation>
    <scope>NUCLEOTIDE SEQUENCE [LARGE SCALE GENOMIC DNA]</scope>
    <source>
        <strain evidence="9 10">An564</strain>
    </source>
</reference>
<dbReference type="PANTHER" id="PTHR34582:SF6">
    <property type="entry name" value="UPF0702 TRANSMEMBRANE PROTEIN YCAP"/>
    <property type="match status" value="1"/>
</dbReference>